<dbReference type="NCBIfam" id="TIGR04187">
    <property type="entry name" value="GRASP_SAV_5884"/>
    <property type="match status" value="1"/>
</dbReference>
<dbReference type="SUPFAM" id="SSF56059">
    <property type="entry name" value="Glutathione synthetase ATP-binding domain-like"/>
    <property type="match status" value="1"/>
</dbReference>
<reference evidence="3" key="1">
    <citation type="journal article" date="2019" name="Int. J. Syst. Evol. Microbiol.">
        <title>The Global Catalogue of Microorganisms (GCM) 10K type strain sequencing project: providing services to taxonomists for standard genome sequencing and annotation.</title>
        <authorList>
            <consortium name="The Broad Institute Genomics Platform"/>
            <consortium name="The Broad Institute Genome Sequencing Center for Infectious Disease"/>
            <person name="Wu L."/>
            <person name="Ma J."/>
        </authorList>
    </citation>
    <scope>NUCLEOTIDE SEQUENCE [LARGE SCALE GENOMIC DNA]</scope>
    <source>
        <strain evidence="3">JCM 7356</strain>
    </source>
</reference>
<dbReference type="InterPro" id="IPR026449">
    <property type="entry name" value="GRASP_SAV_5884"/>
</dbReference>
<dbReference type="EMBL" id="BAAATR010000006">
    <property type="protein sequence ID" value="GAA2238100.1"/>
    <property type="molecule type" value="Genomic_DNA"/>
</dbReference>
<dbReference type="InterPro" id="IPR048936">
    <property type="entry name" value="MvdD-like_ATPgrasp"/>
</dbReference>
<keyword evidence="3" id="KW-1185">Reference proteome</keyword>
<proteinExistence type="predicted"/>
<evidence type="ECO:0000313" key="2">
    <source>
        <dbReference type="EMBL" id="GAA2238100.1"/>
    </source>
</evidence>
<dbReference type="Proteomes" id="UP001500305">
    <property type="component" value="Unassembled WGS sequence"/>
</dbReference>
<name>A0ABP5QM29_9ACTN</name>
<gene>
    <name evidence="2" type="primary">tgmB_1</name>
    <name evidence="2" type="ORF">GCM10010430_18900</name>
</gene>
<dbReference type="PANTHER" id="PTHR21621">
    <property type="entry name" value="RIBOSOMAL PROTEIN S6 MODIFICATION PROTEIN"/>
    <property type="match status" value="1"/>
</dbReference>
<dbReference type="Pfam" id="PF21068">
    <property type="entry name" value="ATPgraspMvdD"/>
    <property type="match status" value="1"/>
</dbReference>
<accession>A0ABP5QM29</accession>
<dbReference type="PANTHER" id="PTHR21621:SF0">
    <property type="entry name" value="BETA-CITRYLGLUTAMATE SYNTHASE B-RELATED"/>
    <property type="match status" value="1"/>
</dbReference>
<feature type="domain" description="MvdD-like pre-ATP grasp" evidence="1">
    <location>
        <begin position="9"/>
        <end position="127"/>
    </location>
</feature>
<dbReference type="Gene3D" id="3.30.470.20">
    <property type="entry name" value="ATP-grasp fold, B domain"/>
    <property type="match status" value="1"/>
</dbReference>
<protein>
    <submittedName>
        <fullName evidence="2">ATP-grasp ribosomal peptide maturase</fullName>
    </submittedName>
</protein>
<organism evidence="2 3">
    <name type="scientific">Kitasatospora cystarginea</name>
    <dbReference type="NCBI Taxonomy" id="58350"/>
    <lineage>
        <taxon>Bacteria</taxon>
        <taxon>Bacillati</taxon>
        <taxon>Actinomycetota</taxon>
        <taxon>Actinomycetes</taxon>
        <taxon>Kitasatosporales</taxon>
        <taxon>Streptomycetaceae</taxon>
        <taxon>Kitasatospora</taxon>
    </lineage>
</organism>
<comment type="caution">
    <text evidence="2">The sequence shown here is derived from an EMBL/GenBank/DDBJ whole genome shotgun (WGS) entry which is preliminary data.</text>
</comment>
<sequence length="321" mass="35257">MTDDRPGAVLVLTNSLDATADVVLHILAERRVPVVRVDPGVDLYNGASLTTRYGTGGQRGALATPTRALDLRHVRSVWWRRPTAYSGPLELDGQDAKFAGSQMFWGVGGILASLPHAHYVNHPWQIRNGEYKPAQLAAALRAGFLVPETVITMDPAEARQFCTEQPAVYKPLWNTPYRDADDRAQQVWVREVNPTDITDAVSTCPHLFQARVEKSFDVRLTAVGARLFAARITSPELDWRRRQDLLSYEPISVPDAVAASVAGYLTDMGLVFGAFDFAVTADGAWYFLECNPNGQWAWLPSALSDPIALALADQLEKGPTA</sequence>
<evidence type="ECO:0000313" key="3">
    <source>
        <dbReference type="Proteomes" id="UP001500305"/>
    </source>
</evidence>
<dbReference type="RefSeq" id="WP_344635803.1">
    <property type="nucleotide sequence ID" value="NZ_BAAATR010000006.1"/>
</dbReference>
<evidence type="ECO:0000259" key="1">
    <source>
        <dbReference type="Pfam" id="PF21068"/>
    </source>
</evidence>